<dbReference type="RefSeq" id="WP_203800885.1">
    <property type="nucleotide sequence ID" value="NZ_BAAAQE010000099.1"/>
</dbReference>
<keyword evidence="2" id="KW-0238">DNA-binding</keyword>
<dbReference type="SMART" id="SM00344">
    <property type="entry name" value="HTH_ASNC"/>
    <property type="match status" value="2"/>
</dbReference>
<dbReference type="InterPro" id="IPR036390">
    <property type="entry name" value="WH_DNA-bd_sf"/>
</dbReference>
<evidence type="ECO:0000256" key="2">
    <source>
        <dbReference type="ARBA" id="ARBA00023125"/>
    </source>
</evidence>
<keyword evidence="6" id="KW-1185">Reference proteome</keyword>
<protein>
    <submittedName>
        <fullName evidence="5">AsnC family transcriptional regulator</fullName>
    </submittedName>
</protein>
<dbReference type="Pfam" id="PF13404">
    <property type="entry name" value="HTH_AsnC-type"/>
    <property type="match status" value="1"/>
</dbReference>
<organism evidence="5 6">
    <name type="scientific">Actinoplanes couchii</name>
    <dbReference type="NCBI Taxonomy" id="403638"/>
    <lineage>
        <taxon>Bacteria</taxon>
        <taxon>Bacillati</taxon>
        <taxon>Actinomycetota</taxon>
        <taxon>Actinomycetes</taxon>
        <taxon>Micromonosporales</taxon>
        <taxon>Micromonosporaceae</taxon>
        <taxon>Actinoplanes</taxon>
    </lineage>
</organism>
<evidence type="ECO:0000313" key="6">
    <source>
        <dbReference type="Proteomes" id="UP000612282"/>
    </source>
</evidence>
<dbReference type="PANTHER" id="PTHR30154:SF34">
    <property type="entry name" value="TRANSCRIPTIONAL REGULATOR AZLB"/>
    <property type="match status" value="1"/>
</dbReference>
<accession>A0ABQ3XGU4</accession>
<dbReference type="Gene3D" id="3.30.70.920">
    <property type="match status" value="1"/>
</dbReference>
<evidence type="ECO:0000259" key="4">
    <source>
        <dbReference type="PROSITE" id="PS50956"/>
    </source>
</evidence>
<evidence type="ECO:0000256" key="1">
    <source>
        <dbReference type="ARBA" id="ARBA00023015"/>
    </source>
</evidence>
<dbReference type="Gene3D" id="1.10.10.10">
    <property type="entry name" value="Winged helix-like DNA-binding domain superfamily/Winged helix DNA-binding domain"/>
    <property type="match status" value="2"/>
</dbReference>
<evidence type="ECO:0000256" key="3">
    <source>
        <dbReference type="ARBA" id="ARBA00023163"/>
    </source>
</evidence>
<comment type="caution">
    <text evidence="5">The sequence shown here is derived from an EMBL/GenBank/DDBJ whole genome shotgun (WGS) entry which is preliminary data.</text>
</comment>
<gene>
    <name evidence="5" type="ORF">Aco03nite_061120</name>
</gene>
<dbReference type="SUPFAM" id="SSF54909">
    <property type="entry name" value="Dimeric alpha+beta barrel"/>
    <property type="match status" value="1"/>
</dbReference>
<dbReference type="InterPro" id="IPR019888">
    <property type="entry name" value="Tscrpt_reg_AsnC-like"/>
</dbReference>
<sequence length="318" mass="34316">MDALTEGIIATLRRDGRASFSAMARDLGTNREIVAGRVNTLIADGRLRIVAGIHPYAAGLPVTAHLSLRVSGSTAPVIEALTGMDSLRFIAETTGTHQIGAETRLPGAGALQSQLMALRAIPEVLDVEVHLYEQIIESFFGGRALADDRPALDGIDLAIMTALQRDGRATYAEIAAAAGLSISACRTRTVRLLDSGVLKIGAVHQRADMTSEFLFGIGVNARYECREAQNELRGDPGLEFLARCLGRFDMIATVGFGSLRRYNALVDRLRALPSVLHVETWLHVRIAREAYDHDLGTIPVHPARPGPDLHVECVGQPE</sequence>
<dbReference type="Proteomes" id="UP000612282">
    <property type="component" value="Unassembled WGS sequence"/>
</dbReference>
<dbReference type="EMBL" id="BOMG01000076">
    <property type="protein sequence ID" value="GID57708.1"/>
    <property type="molecule type" value="Genomic_DNA"/>
</dbReference>
<evidence type="ECO:0000313" key="5">
    <source>
        <dbReference type="EMBL" id="GID57708.1"/>
    </source>
</evidence>
<keyword evidence="3" id="KW-0804">Transcription</keyword>
<dbReference type="InterPro" id="IPR011008">
    <property type="entry name" value="Dimeric_a/b-barrel"/>
</dbReference>
<feature type="domain" description="HTH asnC-type" evidence="4">
    <location>
        <begin position="152"/>
        <end position="199"/>
    </location>
</feature>
<dbReference type="PANTHER" id="PTHR30154">
    <property type="entry name" value="LEUCINE-RESPONSIVE REGULATORY PROTEIN"/>
    <property type="match status" value="1"/>
</dbReference>
<reference evidence="5 6" key="1">
    <citation type="submission" date="2021-01" db="EMBL/GenBank/DDBJ databases">
        <title>Whole genome shotgun sequence of Actinoplanes couchii NBRC 106145.</title>
        <authorList>
            <person name="Komaki H."/>
            <person name="Tamura T."/>
        </authorList>
    </citation>
    <scope>NUCLEOTIDE SEQUENCE [LARGE SCALE GENOMIC DNA]</scope>
    <source>
        <strain evidence="5 6">NBRC 106145</strain>
    </source>
</reference>
<dbReference type="PRINTS" id="PR00033">
    <property type="entry name" value="HTHASNC"/>
</dbReference>
<dbReference type="SUPFAM" id="SSF46785">
    <property type="entry name" value="Winged helix' DNA-binding domain"/>
    <property type="match status" value="1"/>
</dbReference>
<name>A0ABQ3XGU4_9ACTN</name>
<dbReference type="InterPro" id="IPR000485">
    <property type="entry name" value="AsnC-type_HTH_dom"/>
</dbReference>
<keyword evidence="1" id="KW-0805">Transcription regulation</keyword>
<dbReference type="PROSITE" id="PS50956">
    <property type="entry name" value="HTH_ASNC_2"/>
    <property type="match status" value="1"/>
</dbReference>
<dbReference type="InterPro" id="IPR036388">
    <property type="entry name" value="WH-like_DNA-bd_sf"/>
</dbReference>
<proteinExistence type="predicted"/>